<protein>
    <recommendedName>
        <fullName evidence="1">Putative membrane protein insertion efficiency factor</fullName>
    </recommendedName>
</protein>
<dbReference type="NCBIfam" id="TIGR00278">
    <property type="entry name" value="membrane protein insertion efficiency factor YidD"/>
    <property type="match status" value="1"/>
</dbReference>
<evidence type="ECO:0000256" key="1">
    <source>
        <dbReference type="HAMAP-Rule" id="MF_00386"/>
    </source>
</evidence>
<dbReference type="EMBL" id="SZZH01000006">
    <property type="protein sequence ID" value="TKV56980.1"/>
    <property type="molecule type" value="Genomic_DNA"/>
</dbReference>
<comment type="caution">
    <text evidence="3">The sequence shown here is derived from an EMBL/GenBank/DDBJ whole genome shotgun (WGS) entry which is preliminary data.</text>
</comment>
<dbReference type="HAMAP" id="MF_00386">
    <property type="entry name" value="UPF0161_YidD"/>
    <property type="match status" value="1"/>
</dbReference>
<dbReference type="RefSeq" id="WP_137451366.1">
    <property type="nucleotide sequence ID" value="NZ_SZZH01000006.1"/>
</dbReference>
<dbReference type="OrthoDB" id="9801753at2"/>
<dbReference type="Proteomes" id="UP000306985">
    <property type="component" value="Unassembled WGS sequence"/>
</dbReference>
<evidence type="ECO:0000313" key="4">
    <source>
        <dbReference type="Proteomes" id="UP000306985"/>
    </source>
</evidence>
<feature type="compositionally biased region" description="Polar residues" evidence="2">
    <location>
        <begin position="136"/>
        <end position="152"/>
    </location>
</feature>
<dbReference type="PANTHER" id="PTHR33383:SF1">
    <property type="entry name" value="MEMBRANE PROTEIN INSERTION EFFICIENCY FACTOR-RELATED"/>
    <property type="match status" value="1"/>
</dbReference>
<comment type="subcellular location">
    <subcellularLocation>
        <location evidence="1">Cell membrane</location>
        <topology evidence="1">Peripheral membrane protein</topology>
        <orientation evidence="1">Cytoplasmic side</orientation>
    </subcellularLocation>
</comment>
<dbReference type="Pfam" id="PF01809">
    <property type="entry name" value="YidD"/>
    <property type="match status" value="1"/>
</dbReference>
<sequence length="152" mass="16163">MSAPDAATATRRTSPAAWLLIAPIRFYQRFITPYTPATCRYYPTCSAYAVTALRRRGAVVGSVLTGWRLLRCNPWSDGGIDHVPVHGWPRRGGEPRPDAGPTTDAAPHGAQPGRSSVTDDAGSGHPVDYKSDSTELTRTATAGSQTTGRPAA</sequence>
<feature type="region of interest" description="Disordered" evidence="2">
    <location>
        <begin position="79"/>
        <end position="152"/>
    </location>
</feature>
<dbReference type="GO" id="GO:0005886">
    <property type="term" value="C:plasma membrane"/>
    <property type="evidence" value="ECO:0007669"/>
    <property type="project" value="UniProtKB-SubCell"/>
</dbReference>
<comment type="function">
    <text evidence="1">Could be involved in insertion of integral membrane proteins into the membrane.</text>
</comment>
<dbReference type="SMART" id="SM01234">
    <property type="entry name" value="Haemolytic"/>
    <property type="match status" value="1"/>
</dbReference>
<keyword evidence="1" id="KW-1003">Cell membrane</keyword>
<evidence type="ECO:0000256" key="2">
    <source>
        <dbReference type="SAM" id="MobiDB-lite"/>
    </source>
</evidence>
<reference evidence="3 4" key="1">
    <citation type="submission" date="2019-05" db="EMBL/GenBank/DDBJ databases">
        <title>Nakamurella sp. N5BH11, whole genome shotgun sequence.</title>
        <authorList>
            <person name="Tuo L."/>
        </authorList>
    </citation>
    <scope>NUCLEOTIDE SEQUENCE [LARGE SCALE GENOMIC DNA]</scope>
    <source>
        <strain evidence="3 4">N5BH11</strain>
    </source>
</reference>
<dbReference type="PANTHER" id="PTHR33383">
    <property type="entry name" value="MEMBRANE PROTEIN INSERTION EFFICIENCY FACTOR-RELATED"/>
    <property type="match status" value="1"/>
</dbReference>
<accession>A0A4U6QAL6</accession>
<dbReference type="InterPro" id="IPR002696">
    <property type="entry name" value="Membr_insert_effic_factor_YidD"/>
</dbReference>
<dbReference type="AlphaFoldDB" id="A0A4U6QAL6"/>
<name>A0A4U6QAL6_9ACTN</name>
<proteinExistence type="inferred from homology"/>
<keyword evidence="4" id="KW-1185">Reference proteome</keyword>
<organism evidence="3 4">
    <name type="scientific">Nakamurella flava</name>
    <dbReference type="NCBI Taxonomy" id="2576308"/>
    <lineage>
        <taxon>Bacteria</taxon>
        <taxon>Bacillati</taxon>
        <taxon>Actinomycetota</taxon>
        <taxon>Actinomycetes</taxon>
        <taxon>Nakamurellales</taxon>
        <taxon>Nakamurellaceae</taxon>
        <taxon>Nakamurella</taxon>
    </lineage>
</organism>
<keyword evidence="1" id="KW-0472">Membrane</keyword>
<evidence type="ECO:0000313" key="3">
    <source>
        <dbReference type="EMBL" id="TKV56980.1"/>
    </source>
</evidence>
<comment type="similarity">
    <text evidence="1">Belongs to the UPF0161 family.</text>
</comment>
<gene>
    <name evidence="3" type="primary">yidD</name>
    <name evidence="3" type="ORF">FDO65_19350</name>
</gene>